<evidence type="ECO:0000256" key="7">
    <source>
        <dbReference type="PROSITE-ProRule" id="PRU00644"/>
    </source>
</evidence>
<dbReference type="InterPro" id="IPR052070">
    <property type="entry name" value="ESCRT-I_UEV_domain"/>
</dbReference>
<dbReference type="EMBL" id="OX597837">
    <property type="protein sequence ID" value="CAI9740072.1"/>
    <property type="molecule type" value="Genomic_DNA"/>
</dbReference>
<comment type="subcellular location">
    <subcellularLocation>
        <location evidence="1">Endosome</location>
    </subcellularLocation>
</comment>
<sequence>MKNYLSFPEFLLVRCIIHCEHLAARYFKYEGVMKSVLEIVNFIFLKEKTHRQFRNFIEELELENKLSDVSFYGIVRWLSDNNVLDSIKALHVGHVFRKDNRNSITWIPLANVLLSKAFEFILAFILAHFHSIDMVILPLVYKYPDITKPDILRAIGVYTDLQPARDKFVFNNGVEKELVKLDGTIPVTYRDNRYNIPICVWLLDTHPHCAPIVYVKPTPNMQIKPGRHVDPNGKINLPFLLQWKYPQSDLYGLLNRLAEKFGEEPPVFSKVQQNPVNSSYQVDVGDWSSSNSMAQPSHTPYPTRQSPYMPSPATSSSIPPYPLPYTAPQTTASSYYPSNLNNPLPYPAHPQYPLYNTPYLGYPAYSESTSSVTTPTPMFGLNSTTSGTHLTQTVSGTSTVTEEHIKASLISAVEETLKRRLKETFAQAQAEMDTLYKTQNDLQKGRECLEKMMKSLEQEKDEVEKNISILKEKNAELKETLNKMENQGELKIDEAVVTTTPLYRQLLNAFAKEQAIEDTIYYLGEALRRSVIDLDIFLKQVRELSRHQFMLRAIIQKCREKAGLPALT</sequence>
<keyword evidence="5 7" id="KW-0653">Protein transport</keyword>
<proteinExistence type="inferred from homology"/>
<evidence type="ECO:0000256" key="8">
    <source>
        <dbReference type="SAM" id="Coils"/>
    </source>
</evidence>
<accession>A0AA36BUM9</accession>
<dbReference type="SUPFAM" id="SSF140111">
    <property type="entry name" value="Endosomal sorting complex assembly domain"/>
    <property type="match status" value="1"/>
</dbReference>
<evidence type="ECO:0000256" key="9">
    <source>
        <dbReference type="SAM" id="MobiDB-lite"/>
    </source>
</evidence>
<organism evidence="12 13">
    <name type="scientific">Octopus vulgaris</name>
    <name type="common">Common octopus</name>
    <dbReference type="NCBI Taxonomy" id="6645"/>
    <lineage>
        <taxon>Eukaryota</taxon>
        <taxon>Metazoa</taxon>
        <taxon>Spiralia</taxon>
        <taxon>Lophotrochozoa</taxon>
        <taxon>Mollusca</taxon>
        <taxon>Cephalopoda</taxon>
        <taxon>Coleoidea</taxon>
        <taxon>Octopodiformes</taxon>
        <taxon>Octopoda</taxon>
        <taxon>Incirrata</taxon>
        <taxon>Octopodidae</taxon>
        <taxon>Octopus</taxon>
    </lineage>
</organism>
<dbReference type="CDD" id="cd11685">
    <property type="entry name" value="UEV_TSG101-like"/>
    <property type="match status" value="1"/>
</dbReference>
<evidence type="ECO:0000313" key="12">
    <source>
        <dbReference type="EMBL" id="CAI9740072.1"/>
    </source>
</evidence>
<dbReference type="AlphaFoldDB" id="A0AA36BUM9"/>
<evidence type="ECO:0000259" key="10">
    <source>
        <dbReference type="PROSITE" id="PS51312"/>
    </source>
</evidence>
<keyword evidence="3 7" id="KW-0813">Transport</keyword>
<dbReference type="Pfam" id="PF05743">
    <property type="entry name" value="UEV"/>
    <property type="match status" value="1"/>
</dbReference>
<dbReference type="InterPro" id="IPR008883">
    <property type="entry name" value="UEV_N"/>
</dbReference>
<dbReference type="PROSITE" id="PS51322">
    <property type="entry name" value="UEV"/>
    <property type="match status" value="1"/>
</dbReference>
<dbReference type="SUPFAM" id="SSF54495">
    <property type="entry name" value="UBC-like"/>
    <property type="match status" value="1"/>
</dbReference>
<dbReference type="GO" id="GO:0000813">
    <property type="term" value="C:ESCRT I complex"/>
    <property type="evidence" value="ECO:0007669"/>
    <property type="project" value="TreeGrafter"/>
</dbReference>
<dbReference type="Gene3D" id="6.10.250.370">
    <property type="match status" value="1"/>
</dbReference>
<reference evidence="12" key="1">
    <citation type="submission" date="2023-08" db="EMBL/GenBank/DDBJ databases">
        <authorList>
            <person name="Alioto T."/>
            <person name="Alioto T."/>
            <person name="Gomez Garrido J."/>
        </authorList>
    </citation>
    <scope>NUCLEOTIDE SEQUENCE</scope>
</reference>
<evidence type="ECO:0000313" key="13">
    <source>
        <dbReference type="Proteomes" id="UP001162480"/>
    </source>
</evidence>
<evidence type="ECO:0000256" key="2">
    <source>
        <dbReference type="ARBA" id="ARBA00009594"/>
    </source>
</evidence>
<feature type="region of interest" description="Disordered" evidence="9">
    <location>
        <begin position="280"/>
        <end position="316"/>
    </location>
</feature>
<keyword evidence="13" id="KW-1185">Reference proteome</keyword>
<feature type="domain" description="SB" evidence="10">
    <location>
        <begin position="500"/>
        <end position="568"/>
    </location>
</feature>
<dbReference type="GO" id="GO:0043130">
    <property type="term" value="F:ubiquitin binding"/>
    <property type="evidence" value="ECO:0007669"/>
    <property type="project" value="TreeGrafter"/>
</dbReference>
<dbReference type="Proteomes" id="UP001162480">
    <property type="component" value="Chromosome 24"/>
</dbReference>
<keyword evidence="6 8" id="KW-0175">Coiled coil</keyword>
<keyword evidence="4" id="KW-0967">Endosome</keyword>
<dbReference type="GO" id="GO:0008333">
    <property type="term" value="P:endosome to lysosome transport"/>
    <property type="evidence" value="ECO:0007669"/>
    <property type="project" value="TreeGrafter"/>
</dbReference>
<dbReference type="GO" id="GO:0015031">
    <property type="term" value="P:protein transport"/>
    <property type="evidence" value="ECO:0007669"/>
    <property type="project" value="UniProtKB-UniRule"/>
</dbReference>
<evidence type="ECO:0000256" key="1">
    <source>
        <dbReference type="ARBA" id="ARBA00004177"/>
    </source>
</evidence>
<dbReference type="Gene3D" id="3.10.110.10">
    <property type="entry name" value="Ubiquitin Conjugating Enzyme"/>
    <property type="match status" value="1"/>
</dbReference>
<comment type="similarity">
    <text evidence="2">Belongs to the ubiquitin-conjugating enzyme family. UEV subfamily.</text>
</comment>
<evidence type="ECO:0000256" key="6">
    <source>
        <dbReference type="ARBA" id="ARBA00023054"/>
    </source>
</evidence>
<dbReference type="Pfam" id="PF09454">
    <property type="entry name" value="Vps23_core"/>
    <property type="match status" value="1"/>
</dbReference>
<evidence type="ECO:0000259" key="11">
    <source>
        <dbReference type="PROSITE" id="PS51322"/>
    </source>
</evidence>
<evidence type="ECO:0000256" key="3">
    <source>
        <dbReference type="ARBA" id="ARBA00022448"/>
    </source>
</evidence>
<gene>
    <name evidence="12" type="ORF">OCTVUL_1B013973</name>
</gene>
<protein>
    <submittedName>
        <fullName evidence="12">Tumor susceptibility gene 101 protein-like</fullName>
    </submittedName>
</protein>
<dbReference type="InterPro" id="IPR017916">
    <property type="entry name" value="SB_dom"/>
</dbReference>
<dbReference type="InterPro" id="IPR016135">
    <property type="entry name" value="UBQ-conjugating_enzyme/RWD"/>
</dbReference>
<evidence type="ECO:0000256" key="5">
    <source>
        <dbReference type="ARBA" id="ARBA00022927"/>
    </source>
</evidence>
<evidence type="ECO:0000256" key="4">
    <source>
        <dbReference type="ARBA" id="ARBA00022753"/>
    </source>
</evidence>
<dbReference type="PANTHER" id="PTHR23306">
    <property type="entry name" value="TUMOR SUSCEPTIBILITY GENE 101 PROTEIN-RELATED"/>
    <property type="match status" value="1"/>
</dbReference>
<feature type="domain" description="UEV" evidence="11">
    <location>
        <begin position="128"/>
        <end position="271"/>
    </location>
</feature>
<dbReference type="InterPro" id="IPR037202">
    <property type="entry name" value="ESCRT_assembly_dom"/>
</dbReference>
<dbReference type="Gene3D" id="6.10.140.820">
    <property type="match status" value="1"/>
</dbReference>
<dbReference type="PANTHER" id="PTHR23306:SF3">
    <property type="entry name" value="TUMOR SUPPRESSOR PROTEIN 101"/>
    <property type="match status" value="1"/>
</dbReference>
<dbReference type="PROSITE" id="PS51312">
    <property type="entry name" value="SB"/>
    <property type="match status" value="1"/>
</dbReference>
<name>A0AA36BUM9_OCTVU</name>
<feature type="coiled-coil region" evidence="8">
    <location>
        <begin position="418"/>
        <end position="494"/>
    </location>
</feature>